<keyword evidence="3" id="KW-1185">Reference proteome</keyword>
<organism evidence="2 3">
    <name type="scientific">Devosia pacifica</name>
    <dbReference type="NCBI Taxonomy" id="1335967"/>
    <lineage>
        <taxon>Bacteria</taxon>
        <taxon>Pseudomonadati</taxon>
        <taxon>Pseudomonadota</taxon>
        <taxon>Alphaproteobacteria</taxon>
        <taxon>Hyphomicrobiales</taxon>
        <taxon>Devosiaceae</taxon>
        <taxon>Devosia</taxon>
    </lineage>
</organism>
<protein>
    <recommendedName>
        <fullName evidence="1">N-acetyltransferase domain-containing protein</fullName>
    </recommendedName>
</protein>
<comment type="caution">
    <text evidence="2">The sequence shown here is derived from an EMBL/GenBank/DDBJ whole genome shotgun (WGS) entry which is preliminary data.</text>
</comment>
<reference evidence="2" key="1">
    <citation type="journal article" date="2014" name="Int. J. Syst. Evol. Microbiol.">
        <title>Complete genome sequence of Corynebacterium casei LMG S-19264T (=DSM 44701T), isolated from a smear-ripened cheese.</title>
        <authorList>
            <consortium name="US DOE Joint Genome Institute (JGI-PGF)"/>
            <person name="Walter F."/>
            <person name="Albersmeier A."/>
            <person name="Kalinowski J."/>
            <person name="Ruckert C."/>
        </authorList>
    </citation>
    <scope>NUCLEOTIDE SEQUENCE</scope>
    <source>
        <strain evidence="2">KCTC 32437</strain>
    </source>
</reference>
<dbReference type="Proteomes" id="UP000646579">
    <property type="component" value="Unassembled WGS sequence"/>
</dbReference>
<name>A0A918S2W7_9HYPH</name>
<evidence type="ECO:0000313" key="2">
    <source>
        <dbReference type="EMBL" id="GHA21178.1"/>
    </source>
</evidence>
<feature type="domain" description="N-acetyltransferase" evidence="1">
    <location>
        <begin position="1"/>
        <end position="195"/>
    </location>
</feature>
<dbReference type="GO" id="GO:0016747">
    <property type="term" value="F:acyltransferase activity, transferring groups other than amino-acyl groups"/>
    <property type="evidence" value="ECO:0007669"/>
    <property type="project" value="InterPro"/>
</dbReference>
<dbReference type="RefSeq" id="WP_189424979.1">
    <property type="nucleotide sequence ID" value="NZ_BMZE01000002.1"/>
</dbReference>
<accession>A0A918S2W7</accession>
<gene>
    <name evidence="2" type="ORF">GCM10007989_15480</name>
</gene>
<dbReference type="InterPro" id="IPR051822">
    <property type="entry name" value="Glycosyl_Hydrolase_84"/>
</dbReference>
<evidence type="ECO:0000259" key="1">
    <source>
        <dbReference type="PROSITE" id="PS51186"/>
    </source>
</evidence>
<dbReference type="PROSITE" id="PS51186">
    <property type="entry name" value="GNAT"/>
    <property type="match status" value="1"/>
</dbReference>
<reference evidence="2" key="2">
    <citation type="submission" date="2020-09" db="EMBL/GenBank/DDBJ databases">
        <authorList>
            <person name="Sun Q."/>
            <person name="Kim S."/>
        </authorList>
    </citation>
    <scope>NUCLEOTIDE SEQUENCE</scope>
    <source>
        <strain evidence="2">KCTC 32437</strain>
    </source>
</reference>
<sequence length="195" mass="21846">MDVRQATENDRQALFDICLRTADSGADASALYWDKEYPGLVWAVPYLEFEPGCALVLAEEDRVLGYVVGTPDTQAFAQKLEEHWWPVQRRRLAGRQAVRKKDQSVLDIVASPSMPPEEIVADYPAHLHINLLPKAQGKGNGRMLIEAELEALRQAGAEQVHLGVSPSNDRAKAFYARLGFERLSKDDETWMGRAL</sequence>
<dbReference type="EMBL" id="BMZE01000002">
    <property type="protein sequence ID" value="GHA21178.1"/>
    <property type="molecule type" value="Genomic_DNA"/>
</dbReference>
<dbReference type="InterPro" id="IPR016181">
    <property type="entry name" value="Acyl_CoA_acyltransferase"/>
</dbReference>
<dbReference type="Pfam" id="PF00583">
    <property type="entry name" value="Acetyltransf_1"/>
    <property type="match status" value="1"/>
</dbReference>
<proteinExistence type="predicted"/>
<dbReference type="AlphaFoldDB" id="A0A918S2W7"/>
<dbReference type="Gene3D" id="3.40.630.30">
    <property type="match status" value="1"/>
</dbReference>
<dbReference type="CDD" id="cd04301">
    <property type="entry name" value="NAT_SF"/>
    <property type="match status" value="1"/>
</dbReference>
<evidence type="ECO:0000313" key="3">
    <source>
        <dbReference type="Proteomes" id="UP000646579"/>
    </source>
</evidence>
<dbReference type="InterPro" id="IPR000182">
    <property type="entry name" value="GNAT_dom"/>
</dbReference>
<dbReference type="SUPFAM" id="SSF55729">
    <property type="entry name" value="Acyl-CoA N-acyltransferases (Nat)"/>
    <property type="match status" value="1"/>
</dbReference>
<dbReference type="PANTHER" id="PTHR13170">
    <property type="entry name" value="O-GLCNACASE"/>
    <property type="match status" value="1"/>
</dbReference>
<dbReference type="PANTHER" id="PTHR13170:SF16">
    <property type="entry name" value="PROTEIN O-GLCNACASE"/>
    <property type="match status" value="1"/>
</dbReference>